<keyword evidence="10" id="KW-1185">Reference proteome</keyword>
<dbReference type="GO" id="GO:0045893">
    <property type="term" value="P:positive regulation of DNA-templated transcription"/>
    <property type="evidence" value="ECO:0007669"/>
    <property type="project" value="TreeGrafter"/>
</dbReference>
<evidence type="ECO:0000313" key="9">
    <source>
        <dbReference type="EMBL" id="KIL69265.1"/>
    </source>
</evidence>
<dbReference type="HOGENOM" id="CLU_1964710_0_0_1"/>
<keyword evidence="3 6" id="KW-0863">Zinc-finger</keyword>
<dbReference type="Gene3D" id="3.30.40.10">
    <property type="entry name" value="Zinc/RING finger domain, C3HC4 (zinc finger)"/>
    <property type="match status" value="1"/>
</dbReference>
<evidence type="ECO:0000256" key="6">
    <source>
        <dbReference type="PROSITE-ProRule" id="PRU00146"/>
    </source>
</evidence>
<dbReference type="PANTHER" id="PTHR46174:SF1">
    <property type="entry name" value="CXXC-TYPE ZINC FINGER PROTEIN 1"/>
    <property type="match status" value="1"/>
</dbReference>
<dbReference type="InterPro" id="IPR001965">
    <property type="entry name" value="Znf_PHD"/>
</dbReference>
<evidence type="ECO:0000256" key="7">
    <source>
        <dbReference type="SAM" id="MobiDB-lite"/>
    </source>
</evidence>
<dbReference type="InterPro" id="IPR019787">
    <property type="entry name" value="Znf_PHD-finger"/>
</dbReference>
<dbReference type="InterPro" id="IPR037869">
    <property type="entry name" value="Spp1/CFP1"/>
</dbReference>
<evidence type="ECO:0000256" key="3">
    <source>
        <dbReference type="ARBA" id="ARBA00022771"/>
    </source>
</evidence>
<evidence type="ECO:0000256" key="5">
    <source>
        <dbReference type="ARBA" id="ARBA00023242"/>
    </source>
</evidence>
<gene>
    <name evidence="9" type="ORF">M378DRAFT_36532</name>
</gene>
<dbReference type="EMBL" id="KN818226">
    <property type="protein sequence ID" value="KIL69265.1"/>
    <property type="molecule type" value="Genomic_DNA"/>
</dbReference>
<feature type="non-terminal residue" evidence="9">
    <location>
        <position position="1"/>
    </location>
</feature>
<dbReference type="Pfam" id="PF00628">
    <property type="entry name" value="PHD"/>
    <property type="match status" value="1"/>
</dbReference>
<keyword evidence="2" id="KW-0479">Metal-binding</keyword>
<dbReference type="PANTHER" id="PTHR46174">
    <property type="entry name" value="CXXC-TYPE ZINC FINGER PROTEIN 1"/>
    <property type="match status" value="1"/>
</dbReference>
<dbReference type="InterPro" id="IPR011011">
    <property type="entry name" value="Znf_FYVE_PHD"/>
</dbReference>
<reference evidence="9 10" key="1">
    <citation type="submission" date="2014-04" db="EMBL/GenBank/DDBJ databases">
        <title>Evolutionary Origins and Diversification of the Mycorrhizal Mutualists.</title>
        <authorList>
            <consortium name="DOE Joint Genome Institute"/>
            <consortium name="Mycorrhizal Genomics Consortium"/>
            <person name="Kohler A."/>
            <person name="Kuo A."/>
            <person name="Nagy L.G."/>
            <person name="Floudas D."/>
            <person name="Copeland A."/>
            <person name="Barry K.W."/>
            <person name="Cichocki N."/>
            <person name="Veneault-Fourrey C."/>
            <person name="LaButti K."/>
            <person name="Lindquist E.A."/>
            <person name="Lipzen A."/>
            <person name="Lundell T."/>
            <person name="Morin E."/>
            <person name="Murat C."/>
            <person name="Riley R."/>
            <person name="Ohm R."/>
            <person name="Sun H."/>
            <person name="Tunlid A."/>
            <person name="Henrissat B."/>
            <person name="Grigoriev I.V."/>
            <person name="Hibbett D.S."/>
            <person name="Martin F."/>
        </authorList>
    </citation>
    <scope>NUCLEOTIDE SEQUENCE [LARGE SCALE GENOMIC DNA]</scope>
    <source>
        <strain evidence="9 10">Koide BX008</strain>
    </source>
</reference>
<evidence type="ECO:0000259" key="8">
    <source>
        <dbReference type="PROSITE" id="PS50016"/>
    </source>
</evidence>
<feature type="compositionally biased region" description="Low complexity" evidence="7">
    <location>
        <begin position="19"/>
        <end position="28"/>
    </location>
</feature>
<dbReference type="Proteomes" id="UP000054549">
    <property type="component" value="Unassembled WGS sequence"/>
</dbReference>
<dbReference type="InterPro" id="IPR013083">
    <property type="entry name" value="Znf_RING/FYVE/PHD"/>
</dbReference>
<dbReference type="AlphaFoldDB" id="A0A0C2T0D6"/>
<dbReference type="SMART" id="SM00249">
    <property type="entry name" value="PHD"/>
    <property type="match status" value="1"/>
</dbReference>
<feature type="compositionally biased region" description="Polar residues" evidence="7">
    <location>
        <begin position="1"/>
        <end position="18"/>
    </location>
</feature>
<evidence type="ECO:0000313" key="10">
    <source>
        <dbReference type="Proteomes" id="UP000054549"/>
    </source>
</evidence>
<dbReference type="STRING" id="946122.A0A0C2T0D6"/>
<feature type="compositionally biased region" description="Basic and acidic residues" evidence="7">
    <location>
        <begin position="29"/>
        <end position="47"/>
    </location>
</feature>
<sequence length="128" mass="14162">SPMATRSKTRKASASQATQQPPVVQQPKQEIRPRKKITDSEAEKENGKVPPIKVTSKTKNRKTGSVESTEMNCTCSRGDDGSPMVRCDLCRIWYHFTCVDLSEPEAEDISLFVCPTCTESTGHQSVSE</sequence>
<keyword evidence="5" id="KW-0539">Nucleus</keyword>
<protein>
    <recommendedName>
        <fullName evidence="8">PHD-type domain-containing protein</fullName>
    </recommendedName>
</protein>
<dbReference type="PROSITE" id="PS50016">
    <property type="entry name" value="ZF_PHD_2"/>
    <property type="match status" value="1"/>
</dbReference>
<feature type="region of interest" description="Disordered" evidence="7">
    <location>
        <begin position="1"/>
        <end position="75"/>
    </location>
</feature>
<accession>A0A0C2T0D6</accession>
<evidence type="ECO:0000256" key="2">
    <source>
        <dbReference type="ARBA" id="ARBA00022723"/>
    </source>
</evidence>
<dbReference type="GO" id="GO:0048188">
    <property type="term" value="C:Set1C/COMPASS complex"/>
    <property type="evidence" value="ECO:0007669"/>
    <property type="project" value="InterPro"/>
</dbReference>
<dbReference type="InterPro" id="IPR019786">
    <property type="entry name" value="Zinc_finger_PHD-type_CS"/>
</dbReference>
<keyword evidence="4" id="KW-0862">Zinc</keyword>
<evidence type="ECO:0000256" key="1">
    <source>
        <dbReference type="ARBA" id="ARBA00004123"/>
    </source>
</evidence>
<dbReference type="InParanoid" id="A0A0C2T0D6"/>
<name>A0A0C2T0D6_AMAMK</name>
<organism evidence="9 10">
    <name type="scientific">Amanita muscaria (strain Koide BX008)</name>
    <dbReference type="NCBI Taxonomy" id="946122"/>
    <lineage>
        <taxon>Eukaryota</taxon>
        <taxon>Fungi</taxon>
        <taxon>Dikarya</taxon>
        <taxon>Basidiomycota</taxon>
        <taxon>Agaricomycotina</taxon>
        <taxon>Agaricomycetes</taxon>
        <taxon>Agaricomycetidae</taxon>
        <taxon>Agaricales</taxon>
        <taxon>Pluteineae</taxon>
        <taxon>Amanitaceae</taxon>
        <taxon>Amanita</taxon>
    </lineage>
</organism>
<feature type="non-terminal residue" evidence="9">
    <location>
        <position position="128"/>
    </location>
</feature>
<comment type="subcellular location">
    <subcellularLocation>
        <location evidence="1">Nucleus</location>
    </subcellularLocation>
</comment>
<dbReference type="OrthoDB" id="436852at2759"/>
<dbReference type="PROSITE" id="PS01359">
    <property type="entry name" value="ZF_PHD_1"/>
    <property type="match status" value="1"/>
</dbReference>
<dbReference type="SUPFAM" id="SSF57903">
    <property type="entry name" value="FYVE/PHD zinc finger"/>
    <property type="match status" value="1"/>
</dbReference>
<proteinExistence type="predicted"/>
<evidence type="ECO:0000256" key="4">
    <source>
        <dbReference type="ARBA" id="ARBA00022833"/>
    </source>
</evidence>
<feature type="compositionally biased region" description="Polar residues" evidence="7">
    <location>
        <begin position="63"/>
        <end position="75"/>
    </location>
</feature>
<dbReference type="GO" id="GO:0008270">
    <property type="term" value="F:zinc ion binding"/>
    <property type="evidence" value="ECO:0007669"/>
    <property type="project" value="UniProtKB-KW"/>
</dbReference>
<feature type="domain" description="PHD-type" evidence="8">
    <location>
        <begin position="70"/>
        <end position="120"/>
    </location>
</feature>